<evidence type="ECO:0000259" key="13">
    <source>
        <dbReference type="PROSITE" id="PS50110"/>
    </source>
</evidence>
<dbReference type="Gene3D" id="3.30.565.10">
    <property type="entry name" value="Histidine kinase-like ATPase, C-terminal domain"/>
    <property type="match status" value="1"/>
</dbReference>
<sequence>MHDCYIDKEPADAGQYGRILNTNTVGITKFMLDADLSLLWADDGYYRQTGYSEQEYKDNFKNLRQHYAGYPGDYEFIEDSLAGALKNGGSGIEMEVRMPVKGGGFVWKNISASISSEIVNKYPVCYITYTDAVQKNAADKCRQCPNDKIQYFKWMMDEYEGNIYISDMETYELLYFNPTACESVGRKLNEVLGEKCYEVIQGRTSPCPYCTNDKLREDEVYEWEFYNQNLDRAFMIKDRIIEWEGKKVRLELSHDNYSLEYRLAKKDRERDAIFRTIPGALARIDARDMDTVLWYGAKFLDVIGYTKEQFENELHSKRNYVYPEDRERAVKIMKKLKETDEYAIMDTRFITHSGETRFVTVTFSYVRAEESWDGIPSFYSVGLDITKERLEQQRQRKILEEAYQMTKIASEAKTNFLSSMSHDIRTPMNAIIGMTSIAAANLNSPGKVENCLNKISSSSTHLLGLINEILDMSKIESGKIDLMYEEVDLPKLFQEIMDMCQPLFYAKNQEFHISANGVRHEKIITDGERLKQVLMNLLSNAIKYTPEGGKISLRINELYSPLINKSQYEFCVTDNGIGMSEDFLGHIFEPFSRAEDSRISKIQGTGLGMTISENIVQMMNGTIDVQSSPGNGSRFTVSVPLEWRAQQDDAVDNKLTGLPVLVVDDDQMVCENTTAILEELGMRGSWVLSGREAIDKILAANEQADDFFAVILDWKMPDMDGLQIVRNIRQKLKQNIPIIIISAYDYSDIKDGFLDAGADAFITKPLFKSKILHILQTFITEGRNVKAHAEIPSKPDHIQGKRLLLVEDNELNREVAAELLEMQNFAIDSAENGKKAVEKFQASAPGTYAGILMDIQMPVMNGYEATSAIRALPREDAQAIPIIALTANAFAVDITKARSAGMNDHVAKPIEVDRLTEILKKWVN</sequence>
<keyword evidence="6" id="KW-0808">Transferase</keyword>
<dbReference type="CDD" id="cd00082">
    <property type="entry name" value="HisKA"/>
    <property type="match status" value="1"/>
</dbReference>
<evidence type="ECO:0000256" key="6">
    <source>
        <dbReference type="ARBA" id="ARBA00022679"/>
    </source>
</evidence>
<dbReference type="InterPro" id="IPR003661">
    <property type="entry name" value="HisK_dim/P_dom"/>
</dbReference>
<dbReference type="InterPro" id="IPR000014">
    <property type="entry name" value="PAS"/>
</dbReference>
<evidence type="ECO:0000256" key="8">
    <source>
        <dbReference type="ARBA" id="ARBA00023012"/>
    </source>
</evidence>
<dbReference type="GO" id="GO:0000155">
    <property type="term" value="F:phosphorelay sensor kinase activity"/>
    <property type="evidence" value="ECO:0007669"/>
    <property type="project" value="InterPro"/>
</dbReference>
<dbReference type="SUPFAM" id="SSF52172">
    <property type="entry name" value="CheY-like"/>
    <property type="match status" value="2"/>
</dbReference>
<feature type="domain" description="PAS" evidence="14">
    <location>
        <begin position="148"/>
        <end position="201"/>
    </location>
</feature>
<dbReference type="Pfam" id="PF00512">
    <property type="entry name" value="HisKA"/>
    <property type="match status" value="1"/>
</dbReference>
<dbReference type="PANTHER" id="PTHR43047:SF72">
    <property type="entry name" value="OSMOSENSING HISTIDINE PROTEIN KINASE SLN1"/>
    <property type="match status" value="1"/>
</dbReference>
<dbReference type="GO" id="GO:0009927">
    <property type="term" value="F:histidine phosphotransfer kinase activity"/>
    <property type="evidence" value="ECO:0007669"/>
    <property type="project" value="TreeGrafter"/>
</dbReference>
<evidence type="ECO:0000256" key="7">
    <source>
        <dbReference type="ARBA" id="ARBA00022777"/>
    </source>
</evidence>
<dbReference type="PROSITE" id="PS50110">
    <property type="entry name" value="RESPONSE_REGULATORY"/>
    <property type="match status" value="2"/>
</dbReference>
<dbReference type="SMART" id="SM00388">
    <property type="entry name" value="HisKA"/>
    <property type="match status" value="1"/>
</dbReference>
<dbReference type="Pfam" id="PF02518">
    <property type="entry name" value="HATPase_c"/>
    <property type="match status" value="1"/>
</dbReference>
<protein>
    <recommendedName>
        <fullName evidence="10">Circadian input-output histidine kinase CikA</fullName>
        <ecNumber evidence="3">2.7.13.3</ecNumber>
    </recommendedName>
    <alternativeName>
        <fullName evidence="4">Stage 0 sporulation protein A homolog</fullName>
    </alternativeName>
</protein>
<evidence type="ECO:0000256" key="10">
    <source>
        <dbReference type="ARBA" id="ARBA00074306"/>
    </source>
</evidence>
<comment type="catalytic activity">
    <reaction evidence="1">
        <text>ATP + protein L-histidine = ADP + protein N-phospho-L-histidine.</text>
        <dbReference type="EC" id="2.7.13.3"/>
    </reaction>
</comment>
<feature type="modified residue" description="4-aspartylphosphate" evidence="11">
    <location>
        <position position="713"/>
    </location>
</feature>
<reference evidence="15 16" key="1">
    <citation type="submission" date="2018-05" db="EMBL/GenBank/DDBJ databases">
        <authorList>
            <person name="Goeker M."/>
            <person name="Huntemann M."/>
            <person name="Clum A."/>
            <person name="Pillay M."/>
            <person name="Palaniappan K."/>
            <person name="Varghese N."/>
            <person name="Mikhailova N."/>
            <person name="Stamatis D."/>
            <person name="Reddy T."/>
            <person name="Daum C."/>
            <person name="Shapiro N."/>
            <person name="Ivanova N."/>
            <person name="Kyrpides N."/>
            <person name="Woyke T."/>
        </authorList>
    </citation>
    <scope>NUCLEOTIDE SEQUENCE [LARGE SCALE GENOMIC DNA]</scope>
    <source>
        <strain evidence="15 16">DSM 26524</strain>
    </source>
</reference>
<comment type="caution">
    <text evidence="15">The sequence shown here is derived from an EMBL/GenBank/DDBJ whole genome shotgun (WGS) entry which is preliminary data.</text>
</comment>
<accession>A0AB73TA66</accession>
<dbReference type="Pfam" id="PF08447">
    <property type="entry name" value="PAS_3"/>
    <property type="match status" value="1"/>
</dbReference>
<name>A0AB73TA66_9FIRM</name>
<feature type="domain" description="Response regulatory" evidence="13">
    <location>
        <begin position="802"/>
        <end position="923"/>
    </location>
</feature>
<proteinExistence type="inferred from homology"/>
<dbReference type="InterPro" id="IPR004358">
    <property type="entry name" value="Sig_transdc_His_kin-like_C"/>
</dbReference>
<feature type="modified residue" description="4-aspartylphosphate" evidence="11">
    <location>
        <position position="854"/>
    </location>
</feature>
<dbReference type="CDD" id="cd17546">
    <property type="entry name" value="REC_hyHK_CKI1_RcsC-like"/>
    <property type="match status" value="2"/>
</dbReference>
<dbReference type="Proteomes" id="UP000245412">
    <property type="component" value="Unassembled WGS sequence"/>
</dbReference>
<dbReference type="InterPro" id="IPR005467">
    <property type="entry name" value="His_kinase_dom"/>
</dbReference>
<evidence type="ECO:0000256" key="11">
    <source>
        <dbReference type="PROSITE-ProRule" id="PRU00169"/>
    </source>
</evidence>
<dbReference type="InterPro" id="IPR036890">
    <property type="entry name" value="HATPase_C_sf"/>
</dbReference>
<dbReference type="NCBIfam" id="TIGR00229">
    <property type="entry name" value="sensory_box"/>
    <property type="match status" value="1"/>
</dbReference>
<evidence type="ECO:0000256" key="3">
    <source>
        <dbReference type="ARBA" id="ARBA00012438"/>
    </source>
</evidence>
<dbReference type="PANTHER" id="PTHR43047">
    <property type="entry name" value="TWO-COMPONENT HISTIDINE PROTEIN KINASE"/>
    <property type="match status" value="1"/>
</dbReference>
<dbReference type="Pfam" id="PF00072">
    <property type="entry name" value="Response_reg"/>
    <property type="match status" value="2"/>
</dbReference>
<evidence type="ECO:0000313" key="15">
    <source>
        <dbReference type="EMBL" id="PWJ79106.1"/>
    </source>
</evidence>
<dbReference type="CDD" id="cd16922">
    <property type="entry name" value="HATPase_EvgS-ArcB-TorS-like"/>
    <property type="match status" value="1"/>
</dbReference>
<dbReference type="InterPro" id="IPR036097">
    <property type="entry name" value="HisK_dim/P_sf"/>
</dbReference>
<feature type="domain" description="Response regulatory" evidence="13">
    <location>
        <begin position="659"/>
        <end position="779"/>
    </location>
</feature>
<comment type="similarity">
    <text evidence="2">In the N-terminal section; belongs to the phytochrome family.</text>
</comment>
<dbReference type="InterPro" id="IPR003594">
    <property type="entry name" value="HATPase_dom"/>
</dbReference>
<evidence type="ECO:0000256" key="1">
    <source>
        <dbReference type="ARBA" id="ARBA00000085"/>
    </source>
</evidence>
<keyword evidence="16" id="KW-1185">Reference proteome</keyword>
<dbReference type="InterPro" id="IPR001789">
    <property type="entry name" value="Sig_transdc_resp-reg_receiver"/>
</dbReference>
<dbReference type="EMBL" id="QGGY01000001">
    <property type="protein sequence ID" value="PWJ79106.1"/>
    <property type="molecule type" value="Genomic_DNA"/>
</dbReference>
<dbReference type="Gene3D" id="1.10.287.130">
    <property type="match status" value="1"/>
</dbReference>
<keyword evidence="8" id="KW-0902">Two-component regulatory system</keyword>
<dbReference type="RefSeq" id="WP_257497389.1">
    <property type="nucleotide sequence ID" value="NZ_JANKBI010000001.1"/>
</dbReference>
<comment type="function">
    <text evidence="9">May play the central regulatory role in sporulation. It may be an element of the effector pathway responsible for the activation of sporulation genes in response to nutritional stress. Spo0A may act in concert with spo0H (a sigma factor) to control the expression of some genes that are critical to the sporulation process.</text>
</comment>
<feature type="domain" description="Histidine kinase" evidence="12">
    <location>
        <begin position="419"/>
        <end position="643"/>
    </location>
</feature>
<dbReference type="InterPro" id="IPR035965">
    <property type="entry name" value="PAS-like_dom_sf"/>
</dbReference>
<feature type="domain" description="PAS" evidence="14">
    <location>
        <begin position="266"/>
        <end position="340"/>
    </location>
</feature>
<keyword evidence="5 11" id="KW-0597">Phosphoprotein</keyword>
<dbReference type="SUPFAM" id="SSF47384">
    <property type="entry name" value="Homodimeric domain of signal transducing histidine kinase"/>
    <property type="match status" value="1"/>
</dbReference>
<dbReference type="EC" id="2.7.13.3" evidence="3"/>
<evidence type="ECO:0000313" key="16">
    <source>
        <dbReference type="Proteomes" id="UP000245412"/>
    </source>
</evidence>
<evidence type="ECO:0000259" key="14">
    <source>
        <dbReference type="PROSITE" id="PS50112"/>
    </source>
</evidence>
<dbReference type="PROSITE" id="PS50112">
    <property type="entry name" value="PAS"/>
    <property type="match status" value="2"/>
</dbReference>
<dbReference type="Gene3D" id="3.40.50.2300">
    <property type="match status" value="2"/>
</dbReference>
<organism evidence="15 16">
    <name type="scientific">Murimonas intestini</name>
    <dbReference type="NCBI Taxonomy" id="1337051"/>
    <lineage>
        <taxon>Bacteria</taxon>
        <taxon>Bacillati</taxon>
        <taxon>Bacillota</taxon>
        <taxon>Clostridia</taxon>
        <taxon>Lachnospirales</taxon>
        <taxon>Lachnospiraceae</taxon>
        <taxon>Murimonas</taxon>
    </lineage>
</organism>
<dbReference type="SMART" id="SM00448">
    <property type="entry name" value="REC"/>
    <property type="match status" value="2"/>
</dbReference>
<dbReference type="Gene3D" id="3.30.450.20">
    <property type="entry name" value="PAS domain"/>
    <property type="match status" value="2"/>
</dbReference>
<dbReference type="InterPro" id="IPR011006">
    <property type="entry name" value="CheY-like_superfamily"/>
</dbReference>
<evidence type="ECO:0000256" key="9">
    <source>
        <dbReference type="ARBA" id="ARBA00024867"/>
    </source>
</evidence>
<dbReference type="SMART" id="SM00387">
    <property type="entry name" value="HATPase_c"/>
    <property type="match status" value="1"/>
</dbReference>
<dbReference type="SUPFAM" id="SSF55785">
    <property type="entry name" value="PYP-like sensor domain (PAS domain)"/>
    <property type="match status" value="3"/>
</dbReference>
<evidence type="ECO:0000256" key="2">
    <source>
        <dbReference type="ARBA" id="ARBA00006402"/>
    </source>
</evidence>
<dbReference type="SUPFAM" id="SSF55874">
    <property type="entry name" value="ATPase domain of HSP90 chaperone/DNA topoisomerase II/histidine kinase"/>
    <property type="match status" value="1"/>
</dbReference>
<dbReference type="GO" id="GO:0005886">
    <property type="term" value="C:plasma membrane"/>
    <property type="evidence" value="ECO:0007669"/>
    <property type="project" value="TreeGrafter"/>
</dbReference>
<dbReference type="InterPro" id="IPR013655">
    <property type="entry name" value="PAS_fold_3"/>
</dbReference>
<keyword evidence="7" id="KW-0418">Kinase</keyword>
<dbReference type="FunFam" id="3.30.565.10:FF:000010">
    <property type="entry name" value="Sensor histidine kinase RcsC"/>
    <property type="match status" value="1"/>
</dbReference>
<evidence type="ECO:0000256" key="4">
    <source>
        <dbReference type="ARBA" id="ARBA00018672"/>
    </source>
</evidence>
<dbReference type="PRINTS" id="PR00344">
    <property type="entry name" value="BCTRLSENSOR"/>
</dbReference>
<dbReference type="PROSITE" id="PS50109">
    <property type="entry name" value="HIS_KIN"/>
    <property type="match status" value="1"/>
</dbReference>
<dbReference type="AlphaFoldDB" id="A0AB73TA66"/>
<evidence type="ECO:0000259" key="12">
    <source>
        <dbReference type="PROSITE" id="PS50109"/>
    </source>
</evidence>
<evidence type="ECO:0000256" key="5">
    <source>
        <dbReference type="ARBA" id="ARBA00022553"/>
    </source>
</evidence>
<gene>
    <name evidence="15" type="ORF">C7383_101483</name>
</gene>